<keyword evidence="6" id="KW-1185">Reference proteome</keyword>
<dbReference type="Pfam" id="PF00392">
    <property type="entry name" value="GntR"/>
    <property type="match status" value="1"/>
</dbReference>
<proteinExistence type="predicted"/>
<dbReference type="GO" id="GO:0003700">
    <property type="term" value="F:DNA-binding transcription factor activity"/>
    <property type="evidence" value="ECO:0007669"/>
    <property type="project" value="InterPro"/>
</dbReference>
<evidence type="ECO:0000256" key="1">
    <source>
        <dbReference type="ARBA" id="ARBA00023015"/>
    </source>
</evidence>
<gene>
    <name evidence="5" type="ORF">M3202_09560</name>
</gene>
<dbReference type="PRINTS" id="PR00035">
    <property type="entry name" value="HTHGNTR"/>
</dbReference>
<dbReference type="Gene3D" id="1.10.10.10">
    <property type="entry name" value="Winged helix-like DNA-binding domain superfamily/Winged helix DNA-binding domain"/>
    <property type="match status" value="1"/>
</dbReference>
<comment type="caution">
    <text evidence="5">The sequence shown here is derived from an EMBL/GenBank/DDBJ whole genome shotgun (WGS) entry which is preliminary data.</text>
</comment>
<evidence type="ECO:0000313" key="5">
    <source>
        <dbReference type="EMBL" id="MCM3714333.1"/>
    </source>
</evidence>
<dbReference type="Proteomes" id="UP001139179">
    <property type="component" value="Unassembled WGS sequence"/>
</dbReference>
<dbReference type="SMART" id="SM00895">
    <property type="entry name" value="FCD"/>
    <property type="match status" value="1"/>
</dbReference>
<dbReference type="CDD" id="cd07377">
    <property type="entry name" value="WHTH_GntR"/>
    <property type="match status" value="1"/>
</dbReference>
<accession>A0A9X2DPY1</accession>
<dbReference type="GO" id="GO:0003677">
    <property type="term" value="F:DNA binding"/>
    <property type="evidence" value="ECO:0007669"/>
    <property type="project" value="UniProtKB-KW"/>
</dbReference>
<name>A0A9X2DPY1_9BACI</name>
<dbReference type="AlphaFoldDB" id="A0A9X2DPY1"/>
<dbReference type="PANTHER" id="PTHR43537:SF5">
    <property type="entry name" value="UXU OPERON TRANSCRIPTIONAL REGULATOR"/>
    <property type="match status" value="1"/>
</dbReference>
<dbReference type="SUPFAM" id="SSF46785">
    <property type="entry name" value="Winged helix' DNA-binding domain"/>
    <property type="match status" value="1"/>
</dbReference>
<dbReference type="InterPro" id="IPR036388">
    <property type="entry name" value="WH-like_DNA-bd_sf"/>
</dbReference>
<dbReference type="InterPro" id="IPR000524">
    <property type="entry name" value="Tscrpt_reg_HTH_GntR"/>
</dbReference>
<protein>
    <submittedName>
        <fullName evidence="5">FadR family transcriptional regulator</fullName>
    </submittedName>
</protein>
<keyword evidence="1" id="KW-0805">Transcription regulation</keyword>
<dbReference type="InterPro" id="IPR036390">
    <property type="entry name" value="WH_DNA-bd_sf"/>
</dbReference>
<organism evidence="5 6">
    <name type="scientific">Halalkalibacter oceani</name>
    <dbReference type="NCBI Taxonomy" id="1653776"/>
    <lineage>
        <taxon>Bacteria</taxon>
        <taxon>Bacillati</taxon>
        <taxon>Bacillota</taxon>
        <taxon>Bacilli</taxon>
        <taxon>Bacillales</taxon>
        <taxon>Bacillaceae</taxon>
        <taxon>Halalkalibacter</taxon>
    </lineage>
</organism>
<dbReference type="InterPro" id="IPR011711">
    <property type="entry name" value="GntR_C"/>
</dbReference>
<feature type="domain" description="HTH gntR-type" evidence="4">
    <location>
        <begin position="9"/>
        <end position="77"/>
    </location>
</feature>
<dbReference type="InterPro" id="IPR008920">
    <property type="entry name" value="TF_FadR/GntR_C"/>
</dbReference>
<reference evidence="5" key="1">
    <citation type="submission" date="2022-05" db="EMBL/GenBank/DDBJ databases">
        <title>Comparative Genomics of Spacecraft Associated Microbes.</title>
        <authorList>
            <person name="Tran M.T."/>
            <person name="Wright A."/>
            <person name="Seuylemezian A."/>
            <person name="Eisen J."/>
            <person name="Coil D."/>
        </authorList>
    </citation>
    <scope>NUCLEOTIDE SEQUENCE</scope>
    <source>
        <strain evidence="5">214.1.1</strain>
    </source>
</reference>
<dbReference type="Pfam" id="PF07729">
    <property type="entry name" value="FCD"/>
    <property type="match status" value="1"/>
</dbReference>
<dbReference type="EMBL" id="JAMBOL010000006">
    <property type="protein sequence ID" value="MCM3714333.1"/>
    <property type="molecule type" value="Genomic_DNA"/>
</dbReference>
<dbReference type="SMART" id="SM00345">
    <property type="entry name" value="HTH_GNTR"/>
    <property type="match status" value="1"/>
</dbReference>
<sequence length="237" mass="27269">MSITPIRRQKIYEEIVQQIYQLIRRGDYKEGDKLPAEGKLAEEFGVSKTVVREAMSVLKASGVVESRSGSGNFIRKLEGETFVQSIGPSLLNIQSLIEILELRRALEIEAASLAADRATEEDIELLKEYNRKLASSEKLEERVENDFLFHKTLFYATHNSAFIKVFDSISSLFKSGIEESKKQSSNLPNRHKEGVEEHFTIMEAISEKDEKKARATMREHLKNNEWKTWKIKMKEDE</sequence>
<evidence type="ECO:0000256" key="2">
    <source>
        <dbReference type="ARBA" id="ARBA00023125"/>
    </source>
</evidence>
<evidence type="ECO:0000259" key="4">
    <source>
        <dbReference type="PROSITE" id="PS50949"/>
    </source>
</evidence>
<dbReference type="PROSITE" id="PS50949">
    <property type="entry name" value="HTH_GNTR"/>
    <property type="match status" value="1"/>
</dbReference>
<evidence type="ECO:0000256" key="3">
    <source>
        <dbReference type="ARBA" id="ARBA00023163"/>
    </source>
</evidence>
<evidence type="ECO:0000313" key="6">
    <source>
        <dbReference type="Proteomes" id="UP001139179"/>
    </source>
</evidence>
<dbReference type="Gene3D" id="1.20.120.530">
    <property type="entry name" value="GntR ligand-binding domain-like"/>
    <property type="match status" value="1"/>
</dbReference>
<keyword evidence="3" id="KW-0804">Transcription</keyword>
<dbReference type="PANTHER" id="PTHR43537">
    <property type="entry name" value="TRANSCRIPTIONAL REGULATOR, GNTR FAMILY"/>
    <property type="match status" value="1"/>
</dbReference>
<dbReference type="SUPFAM" id="SSF48008">
    <property type="entry name" value="GntR ligand-binding domain-like"/>
    <property type="match status" value="1"/>
</dbReference>
<dbReference type="RefSeq" id="WP_251223123.1">
    <property type="nucleotide sequence ID" value="NZ_JAMBOL010000006.1"/>
</dbReference>
<keyword evidence="2" id="KW-0238">DNA-binding</keyword>